<dbReference type="Pfam" id="PF08292">
    <property type="entry name" value="RNA_pol_Rbc25"/>
    <property type="match status" value="1"/>
</dbReference>
<evidence type="ECO:0000256" key="6">
    <source>
        <dbReference type="SAM" id="MobiDB-lite"/>
    </source>
</evidence>
<keyword evidence="3" id="KW-0240">DNA-directed RNA polymerase</keyword>
<dbReference type="GO" id="GO:0006384">
    <property type="term" value="P:transcription initiation at RNA polymerase III promoter"/>
    <property type="evidence" value="ECO:0007669"/>
    <property type="project" value="TreeGrafter"/>
</dbReference>
<proteinExistence type="inferred from homology"/>
<dbReference type="Gene3D" id="3.30.1490.120">
    <property type="entry name" value="RNA polymerase Rpb7-like, N-terminal domain"/>
    <property type="match status" value="1"/>
</dbReference>
<evidence type="ECO:0000259" key="8">
    <source>
        <dbReference type="Pfam" id="PF08292"/>
    </source>
</evidence>
<evidence type="ECO:0000256" key="4">
    <source>
        <dbReference type="ARBA" id="ARBA00023163"/>
    </source>
</evidence>
<dbReference type="SUPFAM" id="SSF50249">
    <property type="entry name" value="Nucleic acid-binding proteins"/>
    <property type="match status" value="1"/>
</dbReference>
<evidence type="ECO:0000313" key="10">
    <source>
        <dbReference type="Proteomes" id="UP001162640"/>
    </source>
</evidence>
<dbReference type="Gene3D" id="2.40.50.140">
    <property type="entry name" value="Nucleic acid-binding proteins"/>
    <property type="match status" value="1"/>
</dbReference>
<evidence type="ECO:0000256" key="2">
    <source>
        <dbReference type="ARBA" id="ARBA00009307"/>
    </source>
</evidence>
<evidence type="ECO:0000259" key="7">
    <source>
        <dbReference type="Pfam" id="PF03876"/>
    </source>
</evidence>
<keyword evidence="5" id="KW-0539">Nucleus</keyword>
<feature type="domain" description="RNA polymerase Rpb7-like N-terminal" evidence="7">
    <location>
        <begin position="9"/>
        <end position="64"/>
    </location>
</feature>
<dbReference type="InterPro" id="IPR036898">
    <property type="entry name" value="RNA_pol_Rpb7-like_N_sf"/>
</dbReference>
<feature type="compositionally biased region" description="Acidic residues" evidence="6">
    <location>
        <begin position="246"/>
        <end position="261"/>
    </location>
</feature>
<evidence type="ECO:0008006" key="11">
    <source>
        <dbReference type="Google" id="ProtNLM"/>
    </source>
</evidence>
<dbReference type="Pfam" id="PF03876">
    <property type="entry name" value="SHS2_Rpb7-N"/>
    <property type="match status" value="1"/>
</dbReference>
<dbReference type="InterPro" id="IPR005576">
    <property type="entry name" value="Rpb7-like_N"/>
</dbReference>
<dbReference type="PANTHER" id="PTHR12709">
    <property type="entry name" value="DNA-DIRECTED RNA POLYMERASE II, III"/>
    <property type="match status" value="1"/>
</dbReference>
<dbReference type="AlphaFoldDB" id="A0A9W7BPH5"/>
<comment type="subcellular location">
    <subcellularLocation>
        <location evidence="1">Nucleus</location>
    </subcellularLocation>
</comment>
<comment type="caution">
    <text evidence="9">The sequence shown here is derived from an EMBL/GenBank/DDBJ whole genome shotgun (WGS) entry which is preliminary data.</text>
</comment>
<dbReference type="EMBL" id="BLQM01000439">
    <property type="protein sequence ID" value="GMH89950.1"/>
    <property type="molecule type" value="Genomic_DNA"/>
</dbReference>
<name>A0A9W7BPH5_9STRA</name>
<evidence type="ECO:0000256" key="3">
    <source>
        <dbReference type="ARBA" id="ARBA00022478"/>
    </source>
</evidence>
<feature type="region of interest" description="Disordered" evidence="6">
    <location>
        <begin position="195"/>
        <end position="222"/>
    </location>
</feature>
<dbReference type="GO" id="GO:0005666">
    <property type="term" value="C:RNA polymerase III complex"/>
    <property type="evidence" value="ECO:0007669"/>
    <property type="project" value="TreeGrafter"/>
</dbReference>
<sequence>MFFLSTIADTLRINPSIFGTGDTSSIISAINAKYPQKVIMDLGLVISLYDILRVGSSLIHPADGGAHFEVVFRVVVFKPFCGEVVKGRVRNCTREGIEVSLEFFEKIRIPYYNIFSPNRFVEGKKRSEGKWVWDDHENDGDVVSDESDREELAITKGDLISFSVDSVQFTGKNYSVKGVHTLEISSTNDDKIKMPTRKRSQSFDKGMTWEEGGGLKKAEDSTFTTTCEMEILGSMKEDGLGKNDWWEAEEEEEGEEEEVET</sequence>
<protein>
    <recommendedName>
        <fullName evidence="11">DNA-directed RNA polymerase III subunit RPC8</fullName>
    </recommendedName>
</protein>
<keyword evidence="4" id="KW-0804">Transcription</keyword>
<dbReference type="PANTHER" id="PTHR12709:SF1">
    <property type="entry name" value="DNA-DIRECTED RNA POLYMERASE III SUBUNIT RPC8"/>
    <property type="match status" value="1"/>
</dbReference>
<comment type="similarity">
    <text evidence="2">Belongs to the eukaryotic RPB7/RPC8 RNA polymerase subunit family.</text>
</comment>
<evidence type="ECO:0000256" key="1">
    <source>
        <dbReference type="ARBA" id="ARBA00004123"/>
    </source>
</evidence>
<dbReference type="SUPFAM" id="SSF88798">
    <property type="entry name" value="N-terminal, heterodimerisation domain of RBP7 (RpoE)"/>
    <property type="match status" value="1"/>
</dbReference>
<reference evidence="10" key="1">
    <citation type="journal article" date="2023" name="Commun. Biol.">
        <title>Genome analysis of Parmales, the sister group of diatoms, reveals the evolutionary specialization of diatoms from phago-mixotrophs to photoautotrophs.</title>
        <authorList>
            <person name="Ban H."/>
            <person name="Sato S."/>
            <person name="Yoshikawa S."/>
            <person name="Yamada K."/>
            <person name="Nakamura Y."/>
            <person name="Ichinomiya M."/>
            <person name="Sato N."/>
            <person name="Blanc-Mathieu R."/>
            <person name="Endo H."/>
            <person name="Kuwata A."/>
            <person name="Ogata H."/>
        </authorList>
    </citation>
    <scope>NUCLEOTIDE SEQUENCE [LARGE SCALE GENOMIC DNA]</scope>
</reference>
<feature type="region of interest" description="Disordered" evidence="6">
    <location>
        <begin position="238"/>
        <end position="261"/>
    </location>
</feature>
<dbReference type="InterPro" id="IPR013238">
    <property type="entry name" value="RNA_pol_III_Rbc25"/>
</dbReference>
<organism evidence="9 10">
    <name type="scientific">Triparma laevis f. inornata</name>
    <dbReference type="NCBI Taxonomy" id="1714386"/>
    <lineage>
        <taxon>Eukaryota</taxon>
        <taxon>Sar</taxon>
        <taxon>Stramenopiles</taxon>
        <taxon>Ochrophyta</taxon>
        <taxon>Bolidophyceae</taxon>
        <taxon>Parmales</taxon>
        <taxon>Triparmaceae</taxon>
        <taxon>Triparma</taxon>
    </lineage>
</organism>
<evidence type="ECO:0000256" key="5">
    <source>
        <dbReference type="ARBA" id="ARBA00023242"/>
    </source>
</evidence>
<dbReference type="InterPro" id="IPR012340">
    <property type="entry name" value="NA-bd_OB-fold"/>
</dbReference>
<gene>
    <name evidence="9" type="ORF">TL16_g11617</name>
</gene>
<dbReference type="Proteomes" id="UP001162640">
    <property type="component" value="Unassembled WGS sequence"/>
</dbReference>
<evidence type="ECO:0000313" key="9">
    <source>
        <dbReference type="EMBL" id="GMH89950.1"/>
    </source>
</evidence>
<accession>A0A9W7BPH5</accession>
<dbReference type="InterPro" id="IPR045113">
    <property type="entry name" value="Rpb7-like"/>
</dbReference>
<feature type="domain" description="RNA polymerase III subunit Rpc25" evidence="8">
    <location>
        <begin position="83"/>
        <end position="246"/>
    </location>
</feature>